<dbReference type="Proteomes" id="UP000479043">
    <property type="component" value="Unassembled WGS sequence"/>
</dbReference>
<dbReference type="EMBL" id="WWEN01000001">
    <property type="protein sequence ID" value="MYM53710.1"/>
    <property type="molecule type" value="Genomic_DNA"/>
</dbReference>
<comment type="caution">
    <text evidence="1">The sequence shown here is derived from an EMBL/GenBank/DDBJ whole genome shotgun (WGS) entry which is preliminary data.</text>
</comment>
<keyword evidence="2" id="KW-1185">Reference proteome</keyword>
<organism evidence="1 2">
    <name type="scientific">Thalassovita mangrovi</name>
    <dbReference type="NCBI Taxonomy" id="2692236"/>
    <lineage>
        <taxon>Bacteria</taxon>
        <taxon>Pseudomonadati</taxon>
        <taxon>Pseudomonadota</taxon>
        <taxon>Alphaproteobacteria</taxon>
        <taxon>Rhodobacterales</taxon>
        <taxon>Roseobacteraceae</taxon>
        <taxon>Thalassovita</taxon>
    </lineage>
</organism>
<gene>
    <name evidence="1" type="ORF">GR167_00210</name>
</gene>
<protein>
    <submittedName>
        <fullName evidence="1">Uncharacterized protein</fullName>
    </submittedName>
</protein>
<evidence type="ECO:0000313" key="1">
    <source>
        <dbReference type="EMBL" id="MYM53710.1"/>
    </source>
</evidence>
<proteinExistence type="predicted"/>
<evidence type="ECO:0000313" key="2">
    <source>
        <dbReference type="Proteomes" id="UP000479043"/>
    </source>
</evidence>
<reference evidence="1 2" key="1">
    <citation type="submission" date="2020-01" db="EMBL/GenBank/DDBJ databases">
        <authorList>
            <person name="Chen S."/>
        </authorList>
    </citation>
    <scope>NUCLEOTIDE SEQUENCE [LARGE SCALE GENOMIC DNA]</scope>
    <source>
        <strain evidence="1 2">GS-10</strain>
    </source>
</reference>
<dbReference type="AlphaFoldDB" id="A0A6L8LH75"/>
<accession>A0A6L8LH75</accession>
<sequence length="60" mass="6530">MLNQSLKTLFSQTEGDAVKMGVEVVHFDANDIPAKRSVMSMEHLLSPLDAEQLSRGSGRG</sequence>
<dbReference type="RefSeq" id="WP_160971430.1">
    <property type="nucleotide sequence ID" value="NZ_WWEN01000001.1"/>
</dbReference>
<name>A0A6L8LH75_9RHOB</name>